<dbReference type="CDD" id="cd00198">
    <property type="entry name" value="vWFA"/>
    <property type="match status" value="1"/>
</dbReference>
<evidence type="ECO:0000313" key="5">
    <source>
        <dbReference type="EMBL" id="AZG33847.1"/>
    </source>
</evidence>
<dbReference type="Pfam" id="PF17803">
    <property type="entry name" value="Cadherin_4"/>
    <property type="match status" value="1"/>
</dbReference>
<dbReference type="Gene3D" id="2.60.40.1200">
    <property type="match status" value="15"/>
</dbReference>
<dbReference type="InterPro" id="IPR018511">
    <property type="entry name" value="Hemolysin-typ_Ca-bd_CS"/>
</dbReference>
<dbReference type="Gene3D" id="2.40.50.290">
    <property type="match status" value="1"/>
</dbReference>
<dbReference type="Pfam" id="PF18200">
    <property type="entry name" value="Big_11"/>
    <property type="match status" value="3"/>
</dbReference>
<evidence type="ECO:0000259" key="4">
    <source>
        <dbReference type="PROSITE" id="PS50268"/>
    </source>
</evidence>
<keyword evidence="6" id="KW-1185">Reference proteome</keyword>
<evidence type="ECO:0000256" key="1">
    <source>
        <dbReference type="ARBA" id="ARBA00022837"/>
    </source>
</evidence>
<protein>
    <submittedName>
        <fullName evidence="5">Retention module-containing protein</fullName>
    </submittedName>
</protein>
<evidence type="ECO:0000313" key="6">
    <source>
        <dbReference type="Proteomes" id="UP000273778"/>
    </source>
</evidence>
<dbReference type="SUPFAM" id="SSF53300">
    <property type="entry name" value="vWA-like"/>
    <property type="match status" value="1"/>
</dbReference>
<dbReference type="InterPro" id="IPR041339">
    <property type="entry name" value="Ig-like_bac"/>
</dbReference>
<dbReference type="InterPro" id="IPR047777">
    <property type="entry name" value="LapA-like_RM"/>
</dbReference>
<dbReference type="Pfam" id="PF17963">
    <property type="entry name" value="Big_9"/>
    <property type="match status" value="1"/>
</dbReference>
<feature type="domain" description="VWFA" evidence="3">
    <location>
        <begin position="2714"/>
        <end position="2843"/>
    </location>
</feature>
<dbReference type="InterPro" id="IPR002035">
    <property type="entry name" value="VWF_A"/>
</dbReference>
<accession>A0ABM7BUP7</accession>
<dbReference type="InterPro" id="IPR001343">
    <property type="entry name" value="Hemolysn_Ca-bd"/>
</dbReference>
<dbReference type="NCBIfam" id="NF012211">
    <property type="entry name" value="tand_rpt_95"/>
    <property type="match status" value="16"/>
</dbReference>
<feature type="domain" description="Cadherin" evidence="4">
    <location>
        <begin position="2271"/>
        <end position="2386"/>
    </location>
</feature>
<dbReference type="SUPFAM" id="SSF51120">
    <property type="entry name" value="beta-Roll"/>
    <property type="match status" value="1"/>
</dbReference>
<gene>
    <name evidence="5" type="ORF">EGC80_02150</name>
</gene>
<dbReference type="InterPro" id="IPR041690">
    <property type="entry name" value="Cadherin_5"/>
</dbReference>
<dbReference type="InterPro" id="IPR011049">
    <property type="entry name" value="Serralysin-like_metalloprot_C"/>
</dbReference>
<dbReference type="Pfam" id="PF00353">
    <property type="entry name" value="HemolysinCabind"/>
    <property type="match status" value="2"/>
</dbReference>
<sequence length="3226" mass="330198">MGSMTTSKNGILSASEGSVTITINNETKELQLGQTAPAGAIVASSDELGFVITFDDGTIFNSANTPNDESLITPADTNNDAIVGQAADQQSLDEIEALQALIASGEDPTEDLPETAAGTPTVNQGDSGYVAVTRDAGETIANAGYDTTGQTAAPTAVTQEEIVIENDSPSILLNDVITVNEDQVASGNVLDNDSDVDSDLSVVSFEVDGQTYPAGTEIELEGGVLVINPDGSFTFAPNEDWNGQVPVITYTTNTGITATLTIEVTPVDDASVLVNDSNSVAEDTAATGNVLDNDSDVDSDLSVVSFEVDGQTYSAGTEVTLDDGVLVLNADGSYTFTQNENWNGQVPVITYTTNTGVTATLTIEVTPVDDASVLVNDSNSVAEDTAATGNVLDNDSDVDSDLSVVSFEVDGQTYSAGTEVTLDDGVLVLNADGSYTFTPNENWNGQVPVITYTTNTGETATLTIQVTPVNDASVLVNDSNSVAEDTAATGNVLDNDSDVDSDLSVVSFEVDGQTYSAGTEVTLDDGVLVLNADGSYTFTPNENWNGQVPVITYTINTGVTATLTIEVTPVDDASVLVNDSNSVAEDTAATGNVLDNDSDVDSDLSVVSFEVDGQTYSAGTEVTLDDGVLVLNADGSYTFTPNENWNGQVPVITYTTNTGETATLTIQVTPTNDAPTIDVVANDFTENSAVDGDVAATYTTFDEDGDLLTVDFTPGSNDDGYYALVNGEVVLTQAGADFVNNGGTLPAVDLTVSDGSLTGQDSDTPVITPTNDAPTIDVVANDFTENSAVDGDVAATYTTFDEDGDLLTVDFTPGSNDDGYYALVNGEVVLTQAGADFVNNGGTLPAIDLTVSDGSLTGQDSDTPVITPTNDAPTIDVVANDFTENSAVDGDVAATYTTFDEDGDLLTVDFTPGSNDDGYYALVNGEVVLTQAGADFVNNGGTLPAIDLTVSDGSLTGQDSDTPVITPTNDAPTIDVVANDFTENSAVDGDVAATYNTFDEDGDSLTVDFTPGTNDDGYYALVNGEVVLTPAGAELVNSGGTLPPVDLTVSDGSLTGQDSDTPAITAMNDDFTDANETRSITEDSPEVTGNVIDGTSDDGPISVTTFTVAGDATVHTADGTDVVIAGVGTFSLTDAGVYTFTPVANYNGTVPVITYTLTDGSGANDTSTLSLTVTPVNDDFTDNNETRTIAEDSPQVTGNVIDGTSVDGPISVTTYTVAGDTTVHTADGTDVVIAGVGTFSLTDTGVYTFTPVANYNGPVPVITYVLTDGSGANDTSTLSLTVTPVNDDFTDNNETRTIAEDSPQVTGNVIDGTSVDGPISVTTFTVAGDATVHTADGTDVVIAGVGTFSLTDTGVYTFTPVANYNGPVPVITYVLTDGSGPTDTSTLTITVSPVNDNFTDANEVISVAEDSGATTGTVLTGTSSVDGPVTVHSFSIDGVTGPLTLGQAVIIAGVGSFTLSANGAYSFTPVANYNGPVPVITYVLTDGSGPTDTSTLTITVSPVNDDFTDANEVISVAEDSGATTGTVLTGTSSVDGPVTVHSFSIDGVTGPLTLGQAVIIAGVGSFTLSANGAYSFTPVANYNGPVPVITYVLTDGSGPTDTSTLTITVSPVNDDFTDANEVISVAEDSGATTGTVLTGTSSVDGPVTVHSFSIDGVTGPLTLGQAVIIAGVGSFTLSANGAYSFTPVANYNGPVPVITYVLTDGSGPTDTSTLTITVSPVNDNFTDANEVISVAEDSGATTGTVLTGTSSVDGPVTVHSFSIDGVTGPLTLGQAVIIAGVGSFTLSANGAYSFTPVANYNGPVPVITYVLTDGSGPTDTSTLTITVSPVNDDFTDANEVISVAEDSGATTGTVLTGTSSVDGPVTVHSFSIDGVTGPLTLGQAVIIAGVGSFTLSANGAYSFTPVANYNGPVPVITYVLTDGSGPTDTSTLTITVSPVNDNFTDANEVISVAEDSGATTGTVLTGTSSVDGPVTVHSFSIDGVTGPLTLGQAVIIAGVGSFTLSANGAYSFTPVANYNGPVPVITYVLTDGSGPTDTSTLTITVSPVNDNFTDANEVISVAEDSRATTGTVLTGTSSVDGPVTVQSFSIDGVTGPLTLGQAVIIAGVGSFTLSANGAYSFTPVANYNGPVPVITYVLTDGTGPTDTSTLTITVSPVNDNFTDANEVISVAEDSGATTGTVLTGTSSVDGPVTVQSFSIDGVTGPLTLGQAVIIVGVGSFTLSANGAYSFTPVANYNGPVPVITYVLTDGTGPTDTSTLTITVSPVNDAPVIDDYSSTINDSIANGINVYDVNDANTGNDTDIDGDTLSYSFVLANGSNSLISADGAFIINAQTGVISVNDTTQINYDNGSQISLTVKTSDGSLTDTAIVTFNLNNVDAIDDLPGSSYSVTTGSSTAWAIPQSNGQSLMRISARTADCSMGAVNIEPGSNKLGVAGSPRTSDQVTGQIEYDSATGTSEAIVVDFNGLVNQATFNVTNLFSNENNGEQGVWKAYYNGQLVASETFKTTSGDAGTFNINIGNIVFDQLVFEATQTINEATNGSALTDSSDYFLTGITASGPAIMGTYMVSEDGVLSITDTSLGLLNNDSDAQDNTFTLTGVNGAVVTDGQIVLLDSGAQLTIHSNGTYSYDTNDSFEVLTAGQLATDTFTYTVTDQYGATDTATVTINIVGEADASSTYVSYNGNPGNDIIEGTQSNDIIISDQQGLQIVAGENYNIAFIFDTSGSMRGVIAEAITQLESVFESLANSATGSHSGIVNVLLTNFATGTNYSVSVNMDDPKAVETLMAKLNSAGASGSTNYEAGFESAIDWFTGSAIQQNVGNNISYFITDGSPNVQTVDRDVSKVLIGHDATTNSYVNLSELIGTNYSKGTIIRFDNEIVVNSNGAVYSPYTGAKIGQISFDGNNKFTGYTDSGTNSTNQAVHTFNLLAAVSEVEAISLASANGGTTVNEANLKIYDTDGSVRASIDVSDLSSVITGSETLQSQGDDDTSGNEGNDIIFGDLVRFSGSSEQGYVALQTYVADKTGQKVADVDVRAVHDYIRGHVNEFNINNQNDGNDILNGGTGNDILFGQGGNDVLNGGEGNDLLIGGLGDDTLIGGLGNDTFVWSKGDTGTDTIKDFEVNNDSLHISDLLQNEQNGDLESYLEFSFSNGSTTISIDADLDGNVDQLIVLDGVDLSQEYASTTEGVIINGLLNDGALIVDTATVNPAPSPGTNHADLFDQHNGNIIP</sequence>
<dbReference type="Proteomes" id="UP000273778">
    <property type="component" value="Chromosome"/>
</dbReference>
<dbReference type="Pfam" id="PF17892">
    <property type="entry name" value="Cadherin_5"/>
    <property type="match status" value="11"/>
</dbReference>
<dbReference type="EMBL" id="CP034073">
    <property type="protein sequence ID" value="AZG33847.1"/>
    <property type="molecule type" value="Genomic_DNA"/>
</dbReference>
<dbReference type="InterPro" id="IPR040853">
    <property type="entry name" value="RapA2_cadherin-like"/>
</dbReference>
<name>A0ABM7BUP7_9GAMM</name>
<dbReference type="InterPro" id="IPR002126">
    <property type="entry name" value="Cadherin-like_dom"/>
</dbReference>
<evidence type="ECO:0000256" key="2">
    <source>
        <dbReference type="SAM" id="MobiDB-lite"/>
    </source>
</evidence>
<dbReference type="PRINTS" id="PR00313">
    <property type="entry name" value="CABNDNGRPT"/>
</dbReference>
<organism evidence="5 6">
    <name type="scientific">Shewanella psychromarinicola</name>
    <dbReference type="NCBI Taxonomy" id="2487742"/>
    <lineage>
        <taxon>Bacteria</taxon>
        <taxon>Pseudomonadati</taxon>
        <taxon>Pseudomonadota</taxon>
        <taxon>Gammaproteobacteria</taxon>
        <taxon>Alteromonadales</taxon>
        <taxon>Shewanellaceae</taxon>
        <taxon>Shewanella</taxon>
    </lineage>
</organism>
<dbReference type="PROSITE" id="PS50234">
    <property type="entry name" value="VWFA"/>
    <property type="match status" value="1"/>
</dbReference>
<dbReference type="PROSITE" id="PS00330">
    <property type="entry name" value="HEMOLYSIN_CALCIUM"/>
    <property type="match status" value="3"/>
</dbReference>
<feature type="region of interest" description="Disordered" evidence="2">
    <location>
        <begin position="107"/>
        <end position="127"/>
    </location>
</feature>
<dbReference type="RefSeq" id="WP_124693451.1">
    <property type="nucleotide sequence ID" value="NZ_CP034073.1"/>
</dbReference>
<proteinExistence type="predicted"/>
<dbReference type="PANTHER" id="PTHR34677">
    <property type="match status" value="1"/>
</dbReference>
<reference evidence="5 6" key="1">
    <citation type="submission" date="2018-11" db="EMBL/GenBank/DDBJ databases">
        <title>Shewanella sp. M2.</title>
        <authorList>
            <person name="Hwang Y.J."/>
            <person name="Hwang C.Y."/>
        </authorList>
    </citation>
    <scope>NUCLEOTIDE SEQUENCE [LARGE SCALE GENOMIC DNA]</scope>
    <source>
        <strain evidence="5 6">M2</strain>
    </source>
</reference>
<dbReference type="NCBIfam" id="NF033682">
    <property type="entry name" value="retention_LapA"/>
    <property type="match status" value="1"/>
</dbReference>
<dbReference type="PROSITE" id="PS50268">
    <property type="entry name" value="CADHERIN_2"/>
    <property type="match status" value="1"/>
</dbReference>
<dbReference type="Gene3D" id="2.60.120.1010">
    <property type="match status" value="4"/>
</dbReference>
<dbReference type="Gene3D" id="3.40.50.410">
    <property type="entry name" value="von Willebrand factor, type A domain"/>
    <property type="match status" value="1"/>
</dbReference>
<dbReference type="PANTHER" id="PTHR34677:SF3">
    <property type="entry name" value="BACTERIAL IG-LIKE DOMAIN-CONTAINING PROTEIN"/>
    <property type="match status" value="1"/>
</dbReference>
<keyword evidence="1" id="KW-0106">Calcium</keyword>
<dbReference type="InterPro" id="IPR036465">
    <property type="entry name" value="vWFA_dom_sf"/>
</dbReference>
<evidence type="ECO:0000259" key="3">
    <source>
        <dbReference type="PROSITE" id="PS50234"/>
    </source>
</evidence>